<dbReference type="STRING" id="586239.AD943_10220"/>
<keyword evidence="1" id="KW-0812">Transmembrane</keyword>
<keyword evidence="1" id="KW-1133">Transmembrane helix</keyword>
<feature type="transmembrane region" description="Helical" evidence="1">
    <location>
        <begin position="116"/>
        <end position="145"/>
    </location>
</feature>
<evidence type="ECO:0000313" key="3">
    <source>
        <dbReference type="EMBL" id="GEB03636.1"/>
    </source>
</evidence>
<protein>
    <recommendedName>
        <fullName evidence="2">Acyltransferase 3 domain-containing protein</fullName>
    </recommendedName>
</protein>
<feature type="transmembrane region" description="Helical" evidence="1">
    <location>
        <begin position="157"/>
        <end position="178"/>
    </location>
</feature>
<feature type="transmembrane region" description="Helical" evidence="1">
    <location>
        <begin position="89"/>
        <end position="110"/>
    </location>
</feature>
<feature type="transmembrane region" description="Helical" evidence="1">
    <location>
        <begin position="190"/>
        <end position="208"/>
    </location>
</feature>
<evidence type="ECO:0000313" key="4">
    <source>
        <dbReference type="Proteomes" id="UP000320772"/>
    </source>
</evidence>
<dbReference type="EMBL" id="BJLY01000002">
    <property type="protein sequence ID" value="GEB03636.1"/>
    <property type="molecule type" value="Genomic_DNA"/>
</dbReference>
<accession>A0A4Y3M6Q6</accession>
<organism evidence="3 4">
    <name type="scientific">Gluconobacter roseus NBRC 3990</name>
    <dbReference type="NCBI Taxonomy" id="1307950"/>
    <lineage>
        <taxon>Bacteria</taxon>
        <taxon>Pseudomonadati</taxon>
        <taxon>Pseudomonadota</taxon>
        <taxon>Alphaproteobacteria</taxon>
        <taxon>Acetobacterales</taxon>
        <taxon>Acetobacteraceae</taxon>
        <taxon>Gluconobacter</taxon>
    </lineage>
</organism>
<dbReference type="Proteomes" id="UP000320772">
    <property type="component" value="Unassembled WGS sequence"/>
</dbReference>
<dbReference type="InterPro" id="IPR050879">
    <property type="entry name" value="Acyltransferase_3"/>
</dbReference>
<evidence type="ECO:0000256" key="1">
    <source>
        <dbReference type="SAM" id="Phobius"/>
    </source>
</evidence>
<comment type="caution">
    <text evidence="3">The sequence shown here is derived from an EMBL/GenBank/DDBJ whole genome shotgun (WGS) entry which is preliminary data.</text>
</comment>
<dbReference type="GO" id="GO:0016747">
    <property type="term" value="F:acyltransferase activity, transferring groups other than amino-acyl groups"/>
    <property type="evidence" value="ECO:0007669"/>
    <property type="project" value="InterPro"/>
</dbReference>
<dbReference type="PANTHER" id="PTHR23028:SF53">
    <property type="entry name" value="ACYL_TRANSF_3 DOMAIN-CONTAINING PROTEIN"/>
    <property type="match status" value="1"/>
</dbReference>
<dbReference type="GO" id="GO:0000271">
    <property type="term" value="P:polysaccharide biosynthetic process"/>
    <property type="evidence" value="ECO:0007669"/>
    <property type="project" value="TreeGrafter"/>
</dbReference>
<keyword evidence="1" id="KW-0472">Membrane</keyword>
<name>A0A4Y3M6Q6_9PROT</name>
<proteinExistence type="predicted"/>
<feature type="domain" description="Acyltransferase 3" evidence="2">
    <location>
        <begin position="1"/>
        <end position="203"/>
    </location>
</feature>
<dbReference type="PANTHER" id="PTHR23028">
    <property type="entry name" value="ACETYLTRANSFERASE"/>
    <property type="match status" value="1"/>
</dbReference>
<evidence type="ECO:0000259" key="2">
    <source>
        <dbReference type="Pfam" id="PF01757"/>
    </source>
</evidence>
<dbReference type="Pfam" id="PF01757">
    <property type="entry name" value="Acyl_transf_3"/>
    <property type="match status" value="1"/>
</dbReference>
<keyword evidence="4" id="KW-1185">Reference proteome</keyword>
<sequence length="231" mass="26211">MQFYLLMMLVAPWLAKVPCWLIALLTVAISWCWRAVVFHFATAHGAPDVYHEFVYATQMPAMLDEFGFGILAARFVTSDLGGRIMDNRFFSSLFLPAVAVGLVLLAKFVFWRQADYWQSAPMVICFRTLLATACVAVILLVCSIGRSDAFCKFMRPLTYIGTISYGIYLWHLSVILPLHNLDWMTGPRCVWIVLIASMILAALSWHFFERPIYQRFARKPAPDKPAVSSKG</sequence>
<reference evidence="3 4" key="1">
    <citation type="submission" date="2019-06" db="EMBL/GenBank/DDBJ databases">
        <title>Whole genome shotgun sequence of Gluconobacter roseus NBRC 3990.</title>
        <authorList>
            <person name="Hosoyama A."/>
            <person name="Uohara A."/>
            <person name="Ohji S."/>
            <person name="Ichikawa N."/>
        </authorList>
    </citation>
    <scope>NUCLEOTIDE SEQUENCE [LARGE SCALE GENOMIC DNA]</scope>
    <source>
        <strain evidence="3 4">NBRC 3990</strain>
    </source>
</reference>
<dbReference type="GO" id="GO:0016020">
    <property type="term" value="C:membrane"/>
    <property type="evidence" value="ECO:0007669"/>
    <property type="project" value="TreeGrafter"/>
</dbReference>
<dbReference type="AlphaFoldDB" id="A0A4Y3M6Q6"/>
<gene>
    <name evidence="3" type="ORF">GRO01_12120</name>
</gene>
<dbReference type="InterPro" id="IPR002656">
    <property type="entry name" value="Acyl_transf_3_dom"/>
</dbReference>